<dbReference type="PANTHER" id="PTHR23407:SF1">
    <property type="entry name" value="5-FORMYLTETRAHYDROFOLATE CYCLO-LIGASE"/>
    <property type="match status" value="1"/>
</dbReference>
<evidence type="ECO:0000313" key="6">
    <source>
        <dbReference type="EMBL" id="MDI9242591.1"/>
    </source>
</evidence>
<keyword evidence="5" id="KW-0479">Metal-binding</keyword>
<keyword evidence="3 4" id="KW-0067">ATP-binding</keyword>
<gene>
    <name evidence="6" type="ORF">QJ036_08930</name>
</gene>
<dbReference type="PIRSF" id="PIRSF006806">
    <property type="entry name" value="FTHF_cligase"/>
    <property type="match status" value="1"/>
</dbReference>
<name>A0AAP4EZ41_9FIRM</name>
<reference evidence="6 7" key="1">
    <citation type="submission" date="2023-05" db="EMBL/GenBank/DDBJ databases">
        <title>[ruminococcus] sp. nov., isolated from a pig farm feces dump.</title>
        <authorList>
            <person name="Chang Y.-H."/>
        </authorList>
    </citation>
    <scope>NUCLEOTIDE SEQUENCE [LARGE SCALE GENOMIC DNA]</scope>
    <source>
        <strain evidence="6 7">YH-rum2234</strain>
    </source>
</reference>
<comment type="catalytic activity">
    <reaction evidence="5">
        <text>(6S)-5-formyl-5,6,7,8-tetrahydrofolate + ATP = (6R)-5,10-methenyltetrahydrofolate + ADP + phosphate</text>
        <dbReference type="Rhea" id="RHEA:10488"/>
        <dbReference type="ChEBI" id="CHEBI:30616"/>
        <dbReference type="ChEBI" id="CHEBI:43474"/>
        <dbReference type="ChEBI" id="CHEBI:57455"/>
        <dbReference type="ChEBI" id="CHEBI:57457"/>
        <dbReference type="ChEBI" id="CHEBI:456216"/>
        <dbReference type="EC" id="6.3.3.2"/>
    </reaction>
</comment>
<protein>
    <recommendedName>
        <fullName evidence="5">5-formyltetrahydrofolate cyclo-ligase</fullName>
        <ecNumber evidence="5">6.3.3.2</ecNumber>
    </recommendedName>
</protein>
<evidence type="ECO:0000313" key="7">
    <source>
        <dbReference type="Proteomes" id="UP001300383"/>
    </source>
</evidence>
<feature type="binding site" evidence="4">
    <location>
        <position position="59"/>
    </location>
    <ligand>
        <name>substrate</name>
    </ligand>
</feature>
<dbReference type="Pfam" id="PF01812">
    <property type="entry name" value="5-FTHF_cyc-lig"/>
    <property type="match status" value="1"/>
</dbReference>
<evidence type="ECO:0000256" key="3">
    <source>
        <dbReference type="ARBA" id="ARBA00022840"/>
    </source>
</evidence>
<evidence type="ECO:0000256" key="1">
    <source>
        <dbReference type="ARBA" id="ARBA00010638"/>
    </source>
</evidence>
<dbReference type="InterPro" id="IPR037171">
    <property type="entry name" value="NagB/RpiA_transferase-like"/>
</dbReference>
<dbReference type="GO" id="GO:0009396">
    <property type="term" value="P:folic acid-containing compound biosynthetic process"/>
    <property type="evidence" value="ECO:0007669"/>
    <property type="project" value="TreeGrafter"/>
</dbReference>
<keyword evidence="5" id="KW-0460">Magnesium</keyword>
<feature type="binding site" evidence="4">
    <location>
        <begin position="8"/>
        <end position="12"/>
    </location>
    <ligand>
        <name>ATP</name>
        <dbReference type="ChEBI" id="CHEBI:30616"/>
    </ligand>
</feature>
<dbReference type="AlphaFoldDB" id="A0AAP4EZ41"/>
<keyword evidence="6" id="KW-0436">Ligase</keyword>
<sequence>MSMEYRTKKEIRRAVKERRQALTEKKELEDSRQILAYVVSLPEYEAASCVYCYVDYNHEVQTWPIMEQAIKDGKRVAVPRVDGTAMDFYYIASREDLEAGYFGIMEPKHGLPMAEERDALFLMPGVAFDRAHHRVGYGGGFYDRYLERMPELKTVALAYECQMFDEVPFEAFDIRPSVLVTEAGISRL</sequence>
<dbReference type="PANTHER" id="PTHR23407">
    <property type="entry name" value="ATPASE INHIBITOR/5-FORMYLTETRAHYDROFOLATE CYCLO-LIGASE"/>
    <property type="match status" value="1"/>
</dbReference>
<comment type="cofactor">
    <cofactor evidence="5">
        <name>Mg(2+)</name>
        <dbReference type="ChEBI" id="CHEBI:18420"/>
    </cofactor>
</comment>
<dbReference type="NCBIfam" id="TIGR02727">
    <property type="entry name" value="MTHFS_bact"/>
    <property type="match status" value="1"/>
</dbReference>
<dbReference type="GO" id="GO:0035999">
    <property type="term" value="P:tetrahydrofolate interconversion"/>
    <property type="evidence" value="ECO:0007669"/>
    <property type="project" value="TreeGrafter"/>
</dbReference>
<proteinExistence type="inferred from homology"/>
<dbReference type="GO" id="GO:0046872">
    <property type="term" value="F:metal ion binding"/>
    <property type="evidence" value="ECO:0007669"/>
    <property type="project" value="UniProtKB-KW"/>
</dbReference>
<keyword evidence="2 4" id="KW-0547">Nucleotide-binding</keyword>
<dbReference type="GO" id="GO:0030272">
    <property type="term" value="F:5-formyltetrahydrofolate cyclo-ligase activity"/>
    <property type="evidence" value="ECO:0007669"/>
    <property type="project" value="UniProtKB-EC"/>
</dbReference>
<evidence type="ECO:0000256" key="4">
    <source>
        <dbReference type="PIRSR" id="PIRSR006806-1"/>
    </source>
</evidence>
<comment type="similarity">
    <text evidence="1 5">Belongs to the 5-formyltetrahydrofolate cyclo-ligase family.</text>
</comment>
<dbReference type="Proteomes" id="UP001300383">
    <property type="component" value="Unassembled WGS sequence"/>
</dbReference>
<dbReference type="EMBL" id="JASGBQ010000015">
    <property type="protein sequence ID" value="MDI9242591.1"/>
    <property type="molecule type" value="Genomic_DNA"/>
</dbReference>
<comment type="caution">
    <text evidence="6">The sequence shown here is derived from an EMBL/GenBank/DDBJ whole genome shotgun (WGS) entry which is preliminary data.</text>
</comment>
<evidence type="ECO:0000256" key="5">
    <source>
        <dbReference type="RuleBase" id="RU361279"/>
    </source>
</evidence>
<dbReference type="EC" id="6.3.3.2" evidence="5"/>
<dbReference type="InterPro" id="IPR024185">
    <property type="entry name" value="FTHF_cligase-like_sf"/>
</dbReference>
<dbReference type="SUPFAM" id="SSF100950">
    <property type="entry name" value="NagB/RpiA/CoA transferase-like"/>
    <property type="match status" value="1"/>
</dbReference>
<organism evidence="6 7">
    <name type="scientific">Fusibacillus kribbianus</name>
    <dbReference type="NCBI Taxonomy" id="3044208"/>
    <lineage>
        <taxon>Bacteria</taxon>
        <taxon>Bacillati</taxon>
        <taxon>Bacillota</taxon>
        <taxon>Clostridia</taxon>
        <taxon>Lachnospirales</taxon>
        <taxon>Lachnospiraceae</taxon>
        <taxon>Fusibacillus</taxon>
    </lineage>
</organism>
<feature type="binding site" evidence="4">
    <location>
        <begin position="134"/>
        <end position="142"/>
    </location>
    <ligand>
        <name>ATP</name>
        <dbReference type="ChEBI" id="CHEBI:30616"/>
    </ligand>
</feature>
<accession>A0AAP4EZ41</accession>
<dbReference type="InterPro" id="IPR002698">
    <property type="entry name" value="FTHF_cligase"/>
</dbReference>
<keyword evidence="7" id="KW-1185">Reference proteome</keyword>
<dbReference type="RefSeq" id="WP_283231037.1">
    <property type="nucleotide sequence ID" value="NZ_JASGBQ010000015.1"/>
</dbReference>
<dbReference type="Gene3D" id="3.40.50.10420">
    <property type="entry name" value="NagB/RpiA/CoA transferase-like"/>
    <property type="match status" value="1"/>
</dbReference>
<feature type="binding site" evidence="4">
    <location>
        <position position="54"/>
    </location>
    <ligand>
        <name>substrate</name>
    </ligand>
</feature>
<evidence type="ECO:0000256" key="2">
    <source>
        <dbReference type="ARBA" id="ARBA00022741"/>
    </source>
</evidence>
<dbReference type="GO" id="GO:0005524">
    <property type="term" value="F:ATP binding"/>
    <property type="evidence" value="ECO:0007669"/>
    <property type="project" value="UniProtKB-KW"/>
</dbReference>